<keyword evidence="3" id="KW-0677">Repeat</keyword>
<proteinExistence type="predicted"/>
<dbReference type="Proteomes" id="UP000015104">
    <property type="component" value="Unassembled WGS sequence"/>
</dbReference>
<dbReference type="InterPro" id="IPR036508">
    <property type="entry name" value="Chitin-bd_dom_sf"/>
</dbReference>
<reference evidence="8" key="2">
    <citation type="submission" date="2015-06" db="UniProtKB">
        <authorList>
            <consortium name="EnsemblMetazoa"/>
        </authorList>
    </citation>
    <scope>IDENTIFICATION</scope>
</reference>
<protein>
    <recommendedName>
        <fullName evidence="7">Chitin-binding type-2 domain-containing protein</fullName>
    </recommendedName>
</protein>
<evidence type="ECO:0000256" key="6">
    <source>
        <dbReference type="SAM" id="SignalP"/>
    </source>
</evidence>
<feature type="domain" description="Chitin-binding type-2" evidence="7">
    <location>
        <begin position="26"/>
        <end position="85"/>
    </location>
</feature>
<evidence type="ECO:0000256" key="1">
    <source>
        <dbReference type="ARBA" id="ARBA00022669"/>
    </source>
</evidence>
<evidence type="ECO:0000256" key="5">
    <source>
        <dbReference type="ARBA" id="ARBA00023180"/>
    </source>
</evidence>
<dbReference type="EMBL" id="CAEY01000243">
    <property type="status" value="NOT_ANNOTATED_CDS"/>
    <property type="molecule type" value="Genomic_DNA"/>
</dbReference>
<evidence type="ECO:0000256" key="2">
    <source>
        <dbReference type="ARBA" id="ARBA00022729"/>
    </source>
</evidence>
<keyword evidence="9" id="KW-1185">Reference proteome</keyword>
<dbReference type="eggNOG" id="ENOG502QWS3">
    <property type="taxonomic scope" value="Eukaryota"/>
</dbReference>
<feature type="signal peptide" evidence="6">
    <location>
        <begin position="1"/>
        <end position="18"/>
    </location>
</feature>
<accession>T1KMF9</accession>
<keyword evidence="1" id="KW-0147">Chitin-binding</keyword>
<feature type="chain" id="PRO_5004591681" description="Chitin-binding type-2 domain-containing protein" evidence="6">
    <location>
        <begin position="19"/>
        <end position="218"/>
    </location>
</feature>
<dbReference type="PANTHER" id="PTHR23301:SF107">
    <property type="entry name" value="LD20793P"/>
    <property type="match status" value="1"/>
</dbReference>
<dbReference type="KEGG" id="tut:107365670"/>
<keyword evidence="2 6" id="KW-0732">Signal</keyword>
<dbReference type="SMART" id="SM00494">
    <property type="entry name" value="ChtBD2"/>
    <property type="match status" value="2"/>
</dbReference>
<organism evidence="8 9">
    <name type="scientific">Tetranychus urticae</name>
    <name type="common">Two-spotted spider mite</name>
    <dbReference type="NCBI Taxonomy" id="32264"/>
    <lineage>
        <taxon>Eukaryota</taxon>
        <taxon>Metazoa</taxon>
        <taxon>Ecdysozoa</taxon>
        <taxon>Arthropoda</taxon>
        <taxon>Chelicerata</taxon>
        <taxon>Arachnida</taxon>
        <taxon>Acari</taxon>
        <taxon>Acariformes</taxon>
        <taxon>Trombidiformes</taxon>
        <taxon>Prostigmata</taxon>
        <taxon>Eleutherengona</taxon>
        <taxon>Raphignathae</taxon>
        <taxon>Tetranychoidea</taxon>
        <taxon>Tetranychidae</taxon>
        <taxon>Tetranychus</taxon>
    </lineage>
</organism>
<evidence type="ECO:0000313" key="9">
    <source>
        <dbReference type="Proteomes" id="UP000015104"/>
    </source>
</evidence>
<dbReference type="Pfam" id="PF01607">
    <property type="entry name" value="CBM_14"/>
    <property type="match status" value="2"/>
</dbReference>
<dbReference type="EnsemblMetazoa" id="tetur15g01480.1">
    <property type="protein sequence ID" value="tetur15g01480.1"/>
    <property type="gene ID" value="tetur15g01480"/>
</dbReference>
<dbReference type="PROSITE" id="PS50940">
    <property type="entry name" value="CHIT_BIND_II"/>
    <property type="match status" value="2"/>
</dbReference>
<dbReference type="OMA" id="CNYHWAV"/>
<dbReference type="OrthoDB" id="6358068at2759"/>
<keyword evidence="4" id="KW-1015">Disulfide bond</keyword>
<dbReference type="HOGENOM" id="CLU_071682_2_0_1"/>
<feature type="domain" description="Chitin-binding type-2" evidence="7">
    <location>
        <begin position="94"/>
        <end position="153"/>
    </location>
</feature>
<evidence type="ECO:0000313" key="8">
    <source>
        <dbReference type="EnsemblMetazoa" id="tetur15g01480.1"/>
    </source>
</evidence>
<gene>
    <name evidence="8" type="primary">107365670</name>
</gene>
<dbReference type="GO" id="GO:0008061">
    <property type="term" value="F:chitin binding"/>
    <property type="evidence" value="ECO:0007669"/>
    <property type="project" value="UniProtKB-KW"/>
</dbReference>
<keyword evidence="5" id="KW-0325">Glycoprotein</keyword>
<dbReference type="SUPFAM" id="SSF57625">
    <property type="entry name" value="Invertebrate chitin-binding proteins"/>
    <property type="match status" value="2"/>
</dbReference>
<dbReference type="AlphaFoldDB" id="T1KMF9"/>
<evidence type="ECO:0000259" key="7">
    <source>
        <dbReference type="PROSITE" id="PS50940"/>
    </source>
</evidence>
<reference evidence="9" key="1">
    <citation type="submission" date="2011-08" db="EMBL/GenBank/DDBJ databases">
        <authorList>
            <person name="Rombauts S."/>
        </authorList>
    </citation>
    <scope>NUCLEOTIDE SEQUENCE</scope>
    <source>
        <strain evidence="9">London</strain>
    </source>
</reference>
<sequence length="218" mass="24367">MLLFISPIAFLLFGALNAQYDVPSDSIQCPGEGLYTAAHQTDCDKYYLCRNGTLTLENCPNGLLYGVQGAVYEFCVHNWKIDCQGRKAPGPISSPGCPWQWGIFEDEGAGQCATTYSECSWGNPERKYCEPKGLVYDERIKGCNWPDQVGCKGEDILGFKCPEADTGNRYWPYPRYAYSQDALITCVKGQPRLIHCGKDSYADQNSMTCIPYEKEKAN</sequence>
<dbReference type="InterPro" id="IPR002557">
    <property type="entry name" value="Chitin-bd_dom"/>
</dbReference>
<name>T1KMF9_TETUR</name>
<evidence type="ECO:0000256" key="4">
    <source>
        <dbReference type="ARBA" id="ARBA00023157"/>
    </source>
</evidence>
<dbReference type="InterPro" id="IPR051940">
    <property type="entry name" value="Chitin_bind-dev_reg"/>
</dbReference>
<dbReference type="GO" id="GO:0005576">
    <property type="term" value="C:extracellular region"/>
    <property type="evidence" value="ECO:0007669"/>
    <property type="project" value="InterPro"/>
</dbReference>
<evidence type="ECO:0000256" key="3">
    <source>
        <dbReference type="ARBA" id="ARBA00022737"/>
    </source>
</evidence>
<dbReference type="PANTHER" id="PTHR23301">
    <property type="entry name" value="CHITIN BINDING PERITROPHIN-A"/>
    <property type="match status" value="1"/>
</dbReference>
<dbReference type="Gene3D" id="2.170.140.10">
    <property type="entry name" value="Chitin binding domain"/>
    <property type="match status" value="2"/>
</dbReference>